<dbReference type="GO" id="GO:0000272">
    <property type="term" value="P:polysaccharide catabolic process"/>
    <property type="evidence" value="ECO:0007669"/>
    <property type="project" value="InterPro"/>
</dbReference>
<accession>A0A7G9GAP5</accession>
<evidence type="ECO:0000256" key="2">
    <source>
        <dbReference type="SAM" id="Phobius"/>
    </source>
</evidence>
<protein>
    <recommendedName>
        <fullName evidence="4">Cohesin domain-containing protein</fullName>
    </recommendedName>
</protein>
<dbReference type="KEGG" id="whj:H9Q79_13280"/>
<evidence type="ECO:0000256" key="1">
    <source>
        <dbReference type="SAM" id="MobiDB-lite"/>
    </source>
</evidence>
<keyword evidence="2" id="KW-0472">Membrane</keyword>
<dbReference type="RefSeq" id="WP_118646601.1">
    <property type="nucleotide sequence ID" value="NZ_CP060635.1"/>
</dbReference>
<dbReference type="AlphaFoldDB" id="A0A7G9GAP5"/>
<dbReference type="EMBL" id="CP060635">
    <property type="protein sequence ID" value="QNM07877.1"/>
    <property type="molecule type" value="Genomic_DNA"/>
</dbReference>
<feature type="domain" description="Cohesin" evidence="4">
    <location>
        <begin position="37"/>
        <end position="126"/>
    </location>
</feature>
<evidence type="ECO:0000313" key="6">
    <source>
        <dbReference type="Proteomes" id="UP000515860"/>
    </source>
</evidence>
<dbReference type="GO" id="GO:0030246">
    <property type="term" value="F:carbohydrate binding"/>
    <property type="evidence" value="ECO:0007669"/>
    <property type="project" value="InterPro"/>
</dbReference>
<reference evidence="5 6" key="1">
    <citation type="submission" date="2020-08" db="EMBL/GenBank/DDBJ databases">
        <authorList>
            <person name="Liu C."/>
            <person name="Sun Q."/>
        </authorList>
    </citation>
    <scope>NUCLEOTIDE SEQUENCE [LARGE SCALE GENOMIC DNA]</scope>
    <source>
        <strain evidence="5 6">NSJ-29</strain>
    </source>
</reference>
<dbReference type="Gene3D" id="2.60.40.680">
    <property type="match status" value="1"/>
</dbReference>
<dbReference type="Pfam" id="PF00963">
    <property type="entry name" value="Cohesin"/>
    <property type="match status" value="1"/>
</dbReference>
<evidence type="ECO:0000256" key="3">
    <source>
        <dbReference type="SAM" id="SignalP"/>
    </source>
</evidence>
<organism evidence="5 6">
    <name type="scientific">Wansuia hejianensis</name>
    <dbReference type="NCBI Taxonomy" id="2763667"/>
    <lineage>
        <taxon>Bacteria</taxon>
        <taxon>Bacillati</taxon>
        <taxon>Bacillota</taxon>
        <taxon>Clostridia</taxon>
        <taxon>Lachnospirales</taxon>
        <taxon>Lachnospiraceae</taxon>
        <taxon>Wansuia</taxon>
    </lineage>
</organism>
<feature type="signal peptide" evidence="3">
    <location>
        <begin position="1"/>
        <end position="31"/>
    </location>
</feature>
<sequence>MRTKQKWLSVLGAALLGIAAVTFPGATEVQAAGAPVVTSSIGNVTAEVGDTITIPITFSSETANITAIHGEPSKGYDSSLLQYEGTTYAGIPAGMESGAGGNFGYVTSSNNAFAGGTINMTFKVLKCSETPVTVTVNNLYFSNAQGDSDSTTLVSNITVNHPADQYQTTVDDPATCTEAGHKTVVCGLCGTVISDTDIPELGHDDGVWTVTKPSTCVEKGTQERRCGRCGELLETAELDLAAHTWDDGKVIKEATCSEEGEMLYTCTVCEKATKTETIAKTAHTWTVSDDTDADGWKVVTEATADAEGSKERVCSVCGEKETEVIEKLGSTTTVTPTEKPDTKPTTTNKPSTGTTGGTTTTGSAVKTGDNSLMAVYVALLAAAACGVTAAVVVKRRNARR</sequence>
<proteinExistence type="predicted"/>
<keyword evidence="6" id="KW-1185">Reference proteome</keyword>
<keyword evidence="2" id="KW-1133">Transmembrane helix</keyword>
<gene>
    <name evidence="5" type="ORF">H9Q79_13280</name>
</gene>
<dbReference type="Proteomes" id="UP000515860">
    <property type="component" value="Chromosome"/>
</dbReference>
<name>A0A7G9GAP5_9FIRM</name>
<feature type="region of interest" description="Disordered" evidence="1">
    <location>
        <begin position="329"/>
        <end position="365"/>
    </location>
</feature>
<keyword evidence="2" id="KW-0812">Transmembrane</keyword>
<dbReference type="InterPro" id="IPR008965">
    <property type="entry name" value="CBM2/CBM3_carb-bd_dom_sf"/>
</dbReference>
<evidence type="ECO:0000259" key="4">
    <source>
        <dbReference type="Pfam" id="PF00963"/>
    </source>
</evidence>
<dbReference type="InterPro" id="IPR002102">
    <property type="entry name" value="Cohesin_dom"/>
</dbReference>
<dbReference type="SUPFAM" id="SSF49384">
    <property type="entry name" value="Carbohydrate-binding domain"/>
    <property type="match status" value="1"/>
</dbReference>
<feature type="chain" id="PRO_5029021955" description="Cohesin domain-containing protein" evidence="3">
    <location>
        <begin position="32"/>
        <end position="400"/>
    </location>
</feature>
<dbReference type="CDD" id="cd08547">
    <property type="entry name" value="Type_II_cohesin"/>
    <property type="match status" value="1"/>
</dbReference>
<evidence type="ECO:0000313" key="5">
    <source>
        <dbReference type="EMBL" id="QNM07877.1"/>
    </source>
</evidence>
<feature type="transmembrane region" description="Helical" evidence="2">
    <location>
        <begin position="373"/>
        <end position="393"/>
    </location>
</feature>
<keyword evidence="3" id="KW-0732">Signal</keyword>